<dbReference type="Proteomes" id="UP000032279">
    <property type="component" value="Unassembled WGS sequence"/>
</dbReference>
<name>A0A0D0YU84_9LACO</name>
<keyword evidence="1" id="KW-1133">Transmembrane helix</keyword>
<reference evidence="2 3" key="1">
    <citation type="submission" date="2013-08" db="EMBL/GenBank/DDBJ databases">
        <title>Lactobacillus wasatchii sp. WDC04, a late gas producing bacteria isolated from aged chedder cheese.</title>
        <authorList>
            <person name="Oberg C.J."/>
            <person name="Culumber M."/>
            <person name="McMahon D.J."/>
            <person name="Broadbent J.R."/>
            <person name="Oberg T.S."/>
            <person name="Ortaki F."/>
        </authorList>
    </citation>
    <scope>NUCLEOTIDE SEQUENCE [LARGE SCALE GENOMIC DNA]</scope>
    <source>
        <strain evidence="2 3">WDC04</strain>
    </source>
</reference>
<keyword evidence="3" id="KW-1185">Reference proteome</keyword>
<comment type="caution">
    <text evidence="2">The sequence shown here is derived from an EMBL/GenBank/DDBJ whole genome shotgun (WGS) entry which is preliminary data.</text>
</comment>
<dbReference type="AlphaFoldDB" id="A0A0D0YU84"/>
<keyword evidence="1" id="KW-0472">Membrane</keyword>
<gene>
    <name evidence="2" type="ORF">WDC_1592</name>
</gene>
<proteinExistence type="predicted"/>
<dbReference type="STRING" id="1335616.WDC_1592"/>
<dbReference type="PATRIC" id="fig|1335616.4.peg.1600"/>
<keyword evidence="1" id="KW-0812">Transmembrane</keyword>
<protein>
    <submittedName>
        <fullName evidence="2">Uncharacterized protein</fullName>
    </submittedName>
</protein>
<organism evidence="2 3">
    <name type="scientific">Paucilactobacillus wasatchensis</name>
    <dbReference type="NCBI Taxonomy" id="1335616"/>
    <lineage>
        <taxon>Bacteria</taxon>
        <taxon>Bacillati</taxon>
        <taxon>Bacillota</taxon>
        <taxon>Bacilli</taxon>
        <taxon>Lactobacillales</taxon>
        <taxon>Lactobacillaceae</taxon>
        <taxon>Paucilactobacillus</taxon>
    </lineage>
</organism>
<dbReference type="EMBL" id="AWTT01000045">
    <property type="protein sequence ID" value="KIS02834.1"/>
    <property type="molecule type" value="Genomic_DNA"/>
</dbReference>
<evidence type="ECO:0000256" key="1">
    <source>
        <dbReference type="SAM" id="Phobius"/>
    </source>
</evidence>
<dbReference type="OrthoDB" id="2339675at2"/>
<feature type="transmembrane region" description="Helical" evidence="1">
    <location>
        <begin position="20"/>
        <end position="36"/>
    </location>
</feature>
<sequence length="100" mass="11712">MTKLNEHHRYSQQADKSTLFLFYFTSLLIIVALILASIFKNWWLLVVIPAVVVFWGVYSFMRPTVPVFDLTSNQMLTVNNKEWGQFQKKFPQQVGKKGEL</sequence>
<feature type="transmembrane region" description="Helical" evidence="1">
    <location>
        <begin position="42"/>
        <end position="61"/>
    </location>
</feature>
<evidence type="ECO:0000313" key="2">
    <source>
        <dbReference type="EMBL" id="KIS02834.1"/>
    </source>
</evidence>
<accession>A0A0D0YU84</accession>
<evidence type="ECO:0000313" key="3">
    <source>
        <dbReference type="Proteomes" id="UP000032279"/>
    </source>
</evidence>
<dbReference type="RefSeq" id="WP_044011292.1">
    <property type="nucleotide sequence ID" value="NZ_AWTT01000045.1"/>
</dbReference>